<sequence length="76" mass="8558">MADTHPGEGDAETLRRYWTTGEGAAKIRWGTPGDFDRCVRRLEKYMPGRAEGYCNLLHHRALGIYPATHAKQERGG</sequence>
<dbReference type="AlphaFoldDB" id="A0A3A9Z0A1"/>
<dbReference type="Proteomes" id="UP000272474">
    <property type="component" value="Unassembled WGS sequence"/>
</dbReference>
<reference evidence="1 2" key="1">
    <citation type="journal article" date="2014" name="Int. J. Syst. Evol. Microbiol.">
        <title>Streptomyces hoynatensis sp. nov., isolated from deep marine sediment.</title>
        <authorList>
            <person name="Veyisoglu A."/>
            <person name="Sahin N."/>
        </authorList>
    </citation>
    <scope>NUCLEOTIDE SEQUENCE [LARGE SCALE GENOMIC DNA]</scope>
    <source>
        <strain evidence="1 2">KCTC 29097</strain>
    </source>
</reference>
<proteinExistence type="predicted"/>
<dbReference type="EMBL" id="RBAL01000009">
    <property type="protein sequence ID" value="RKN40797.1"/>
    <property type="molecule type" value="Genomic_DNA"/>
</dbReference>
<dbReference type="OrthoDB" id="4751040at2"/>
<comment type="caution">
    <text evidence="1">The sequence shown here is derived from an EMBL/GenBank/DDBJ whole genome shotgun (WGS) entry which is preliminary data.</text>
</comment>
<name>A0A3A9Z0A1_9ACTN</name>
<accession>A0A3A9Z0A1</accession>
<keyword evidence="2" id="KW-1185">Reference proteome</keyword>
<organism evidence="1 2">
    <name type="scientific">Streptomyces hoynatensis</name>
    <dbReference type="NCBI Taxonomy" id="1141874"/>
    <lineage>
        <taxon>Bacteria</taxon>
        <taxon>Bacillati</taxon>
        <taxon>Actinomycetota</taxon>
        <taxon>Actinomycetes</taxon>
        <taxon>Kitasatosporales</taxon>
        <taxon>Streptomycetaceae</taxon>
        <taxon>Streptomyces</taxon>
    </lineage>
</organism>
<evidence type="ECO:0000313" key="2">
    <source>
        <dbReference type="Proteomes" id="UP000272474"/>
    </source>
</evidence>
<gene>
    <name evidence="1" type="ORF">D7294_17055</name>
</gene>
<protein>
    <submittedName>
        <fullName evidence="1">Uncharacterized protein</fullName>
    </submittedName>
</protein>
<dbReference type="RefSeq" id="WP_120680602.1">
    <property type="nucleotide sequence ID" value="NZ_RBAL01000009.1"/>
</dbReference>
<evidence type="ECO:0000313" key="1">
    <source>
        <dbReference type="EMBL" id="RKN40797.1"/>
    </source>
</evidence>